<dbReference type="InterPro" id="IPR045339">
    <property type="entry name" value="DUF6534"/>
</dbReference>
<feature type="transmembrane region" description="Helical" evidence="1">
    <location>
        <begin position="12"/>
        <end position="32"/>
    </location>
</feature>
<dbReference type="OrthoDB" id="3265526at2759"/>
<dbReference type="PANTHER" id="PTHR40465:SF1">
    <property type="entry name" value="DUF6534 DOMAIN-CONTAINING PROTEIN"/>
    <property type="match status" value="1"/>
</dbReference>
<dbReference type="Proteomes" id="UP001150266">
    <property type="component" value="Unassembled WGS sequence"/>
</dbReference>
<keyword evidence="1" id="KW-0812">Transmembrane</keyword>
<keyword evidence="1" id="KW-0472">Membrane</keyword>
<gene>
    <name evidence="3" type="ORF">J3R30DRAFT_3696523</name>
</gene>
<sequence length="393" mass="43897">MESAAPVFHVELTFGPILIGVFLNMILFGVLLNQAGDASSPMHSTILKPYSESIDALLLSKLPVEILSDAWCIQILVAYLFVLEIANTALDMAMIYQPLITEYGVPPFPSSSSLVELWSASSQERKKLSWNFPSYLLQARTDTDIDALFRPEPIIMAMISLPIQSFFAWRIQMITKSYWIPLSLADGFAVGGVITGIKFAIIKLFARKPELHWCALLWFLTSGVADLLITITLVISLYRRKTGFSATDSLINQLIRLTIQTGMITAICAICAVIFFMALPHTALNFPWDLMLSKFYTNCLMSNLNARSNLRHPPPTETSPSSLLMFNEMDSQRLRDIGQRPFASTMPNVYDLESARTFETAAHSSNIKRGDELEYGVSVTKVSLETFLKRSGI</sequence>
<dbReference type="PANTHER" id="PTHR40465">
    <property type="entry name" value="CHROMOSOME 1, WHOLE GENOME SHOTGUN SEQUENCE"/>
    <property type="match status" value="1"/>
</dbReference>
<evidence type="ECO:0000313" key="4">
    <source>
        <dbReference type="Proteomes" id="UP001150266"/>
    </source>
</evidence>
<evidence type="ECO:0000313" key="3">
    <source>
        <dbReference type="EMBL" id="KAJ4485203.1"/>
    </source>
</evidence>
<organism evidence="3 4">
    <name type="scientific">Lentinula aciculospora</name>
    <dbReference type="NCBI Taxonomy" id="153920"/>
    <lineage>
        <taxon>Eukaryota</taxon>
        <taxon>Fungi</taxon>
        <taxon>Dikarya</taxon>
        <taxon>Basidiomycota</taxon>
        <taxon>Agaricomycotina</taxon>
        <taxon>Agaricomycetes</taxon>
        <taxon>Agaricomycetidae</taxon>
        <taxon>Agaricales</taxon>
        <taxon>Marasmiineae</taxon>
        <taxon>Omphalotaceae</taxon>
        <taxon>Lentinula</taxon>
    </lineage>
</organism>
<comment type="caution">
    <text evidence="3">The sequence shown here is derived from an EMBL/GenBank/DDBJ whole genome shotgun (WGS) entry which is preliminary data.</text>
</comment>
<name>A0A9W9ANZ1_9AGAR</name>
<evidence type="ECO:0000259" key="2">
    <source>
        <dbReference type="Pfam" id="PF20152"/>
    </source>
</evidence>
<proteinExistence type="predicted"/>
<keyword evidence="4" id="KW-1185">Reference proteome</keyword>
<dbReference type="AlphaFoldDB" id="A0A9W9ANZ1"/>
<feature type="transmembrane region" description="Helical" evidence="1">
    <location>
        <begin position="213"/>
        <end position="238"/>
    </location>
</feature>
<keyword evidence="1" id="KW-1133">Transmembrane helix</keyword>
<feature type="transmembrane region" description="Helical" evidence="1">
    <location>
        <begin position="258"/>
        <end position="279"/>
    </location>
</feature>
<accession>A0A9W9ANZ1</accession>
<feature type="domain" description="DUF6534" evidence="2">
    <location>
        <begin position="224"/>
        <end position="308"/>
    </location>
</feature>
<protein>
    <recommendedName>
        <fullName evidence="2">DUF6534 domain-containing protein</fullName>
    </recommendedName>
</protein>
<reference evidence="3" key="1">
    <citation type="submission" date="2022-08" db="EMBL/GenBank/DDBJ databases">
        <title>A Global Phylogenomic Analysis of the Shiitake Genus Lentinula.</title>
        <authorList>
            <consortium name="DOE Joint Genome Institute"/>
            <person name="Sierra-Patev S."/>
            <person name="Min B."/>
            <person name="Naranjo-Ortiz M."/>
            <person name="Looney B."/>
            <person name="Konkel Z."/>
            <person name="Slot J.C."/>
            <person name="Sakamoto Y."/>
            <person name="Steenwyk J.L."/>
            <person name="Rokas A."/>
            <person name="Carro J."/>
            <person name="Camarero S."/>
            <person name="Ferreira P."/>
            <person name="Molpeceres G."/>
            <person name="Ruiz-Duenas F.J."/>
            <person name="Serrano A."/>
            <person name="Henrissat B."/>
            <person name="Drula E."/>
            <person name="Hughes K.W."/>
            <person name="Mata J.L."/>
            <person name="Ishikawa N.K."/>
            <person name="Vargas-Isla R."/>
            <person name="Ushijima S."/>
            <person name="Smith C.A."/>
            <person name="Ahrendt S."/>
            <person name="Andreopoulos W."/>
            <person name="He G."/>
            <person name="Labutti K."/>
            <person name="Lipzen A."/>
            <person name="Ng V."/>
            <person name="Riley R."/>
            <person name="Sandor L."/>
            <person name="Barry K."/>
            <person name="Martinez A.T."/>
            <person name="Xiao Y."/>
            <person name="Gibbons J.G."/>
            <person name="Terashima K."/>
            <person name="Grigoriev I.V."/>
            <person name="Hibbett D.S."/>
        </authorList>
    </citation>
    <scope>NUCLEOTIDE SEQUENCE</scope>
    <source>
        <strain evidence="3">JLM2183</strain>
    </source>
</reference>
<dbReference type="EMBL" id="JAOTPV010000003">
    <property type="protein sequence ID" value="KAJ4485203.1"/>
    <property type="molecule type" value="Genomic_DNA"/>
</dbReference>
<dbReference type="Pfam" id="PF20152">
    <property type="entry name" value="DUF6534"/>
    <property type="match status" value="1"/>
</dbReference>
<evidence type="ECO:0000256" key="1">
    <source>
        <dbReference type="SAM" id="Phobius"/>
    </source>
</evidence>
<feature type="transmembrane region" description="Helical" evidence="1">
    <location>
        <begin position="178"/>
        <end position="201"/>
    </location>
</feature>